<dbReference type="InterPro" id="IPR025655">
    <property type="entry name" value="PEX14"/>
</dbReference>
<dbReference type="EMBL" id="CACRXK020003924">
    <property type="protein sequence ID" value="CAB4000777.1"/>
    <property type="molecule type" value="Genomic_DNA"/>
</dbReference>
<dbReference type="GO" id="GO:1990429">
    <property type="term" value="C:peroxisomal importomer complex"/>
    <property type="evidence" value="ECO:0007669"/>
    <property type="project" value="TreeGrafter"/>
</dbReference>
<keyword evidence="12" id="KW-1185">Reference proteome</keyword>
<keyword evidence="6 10" id="KW-0576">Peroxisome</keyword>
<reference evidence="11" key="1">
    <citation type="submission" date="2020-04" db="EMBL/GenBank/DDBJ databases">
        <authorList>
            <person name="Alioto T."/>
            <person name="Alioto T."/>
            <person name="Gomez Garrido J."/>
        </authorList>
    </citation>
    <scope>NUCLEOTIDE SEQUENCE</scope>
    <source>
        <strain evidence="11">A484AB</strain>
    </source>
</reference>
<evidence type="ECO:0000256" key="6">
    <source>
        <dbReference type="ARBA" id="ARBA00023140"/>
    </source>
</evidence>
<keyword evidence="4" id="KW-0811">Translocation</keyword>
<evidence type="ECO:0000256" key="3">
    <source>
        <dbReference type="ARBA" id="ARBA00022927"/>
    </source>
</evidence>
<keyword evidence="3 10" id="KW-0653">Protein transport</keyword>
<evidence type="ECO:0000256" key="8">
    <source>
        <dbReference type="ARBA" id="ARBA00029691"/>
    </source>
</evidence>
<organism evidence="11 12">
    <name type="scientific">Paramuricea clavata</name>
    <name type="common">Red gorgonian</name>
    <name type="synonym">Violescent sea-whip</name>
    <dbReference type="NCBI Taxonomy" id="317549"/>
    <lineage>
        <taxon>Eukaryota</taxon>
        <taxon>Metazoa</taxon>
        <taxon>Cnidaria</taxon>
        <taxon>Anthozoa</taxon>
        <taxon>Octocorallia</taxon>
        <taxon>Malacalcyonacea</taxon>
        <taxon>Plexauridae</taxon>
        <taxon>Paramuricea</taxon>
    </lineage>
</organism>
<evidence type="ECO:0000313" key="12">
    <source>
        <dbReference type="Proteomes" id="UP001152795"/>
    </source>
</evidence>
<dbReference type="PANTHER" id="PTHR23058:SF0">
    <property type="entry name" value="PEROXISOMAL MEMBRANE PROTEIN PEX14"/>
    <property type="match status" value="1"/>
</dbReference>
<dbReference type="AlphaFoldDB" id="A0A6S7HC77"/>
<comment type="caution">
    <text evidence="11">The sequence shown here is derived from an EMBL/GenBank/DDBJ whole genome shotgun (WGS) entry which is preliminary data.</text>
</comment>
<dbReference type="GO" id="GO:0005778">
    <property type="term" value="C:peroxisomal membrane"/>
    <property type="evidence" value="ECO:0007669"/>
    <property type="project" value="UniProtKB-SubCell"/>
</dbReference>
<dbReference type="GO" id="GO:0016560">
    <property type="term" value="P:protein import into peroxisome matrix, docking"/>
    <property type="evidence" value="ECO:0007669"/>
    <property type="project" value="UniProtKB-UniRule"/>
</dbReference>
<evidence type="ECO:0000313" key="11">
    <source>
        <dbReference type="EMBL" id="CAB4000777.1"/>
    </source>
</evidence>
<name>A0A6S7HC77_PARCT</name>
<evidence type="ECO:0000256" key="9">
    <source>
        <dbReference type="ARBA" id="ARBA00046271"/>
    </source>
</evidence>
<protein>
    <recommendedName>
        <fullName evidence="7 10">Peroxisomal membrane protein PEX14</fullName>
    </recommendedName>
    <alternativeName>
        <fullName evidence="8 10">Peroxin-14</fullName>
    </alternativeName>
</protein>
<comment type="similarity">
    <text evidence="1 10">Belongs to the peroxin-14 family.</text>
</comment>
<dbReference type="Gene3D" id="1.10.10.10">
    <property type="entry name" value="Winged helix-like DNA-binding domain superfamily/Winged helix DNA-binding domain"/>
    <property type="match status" value="1"/>
</dbReference>
<dbReference type="OrthoDB" id="441517at2759"/>
<keyword evidence="2 10" id="KW-0813">Transport</keyword>
<comment type="subcellular location">
    <subcellularLocation>
        <location evidence="9 10">Peroxisome membrane</location>
    </subcellularLocation>
</comment>
<evidence type="ECO:0000256" key="1">
    <source>
        <dbReference type="ARBA" id="ARBA00005443"/>
    </source>
</evidence>
<dbReference type="InterPro" id="IPR006785">
    <property type="entry name" value="Pex14_N"/>
</dbReference>
<sequence>MDDNAEEIKADETDQKSQKKIETAVKFLQNPRVQETPFSQRKAFLVKKGLTEDEIQKALELSQTADPGKDVIPRNPGQGQAVFPGQPPPFTLRLRDFFWVALVGGSFGYLLAHLVKDEVEYFPIHLSGKKR</sequence>
<proteinExistence type="inferred from homology"/>
<dbReference type="GO" id="GO:0005102">
    <property type="term" value="F:signaling receptor binding"/>
    <property type="evidence" value="ECO:0007669"/>
    <property type="project" value="TreeGrafter"/>
</dbReference>
<comment type="function">
    <text evidence="10">Component of the PEX13-PEX14 docking complex, a translocon channel that specifically mediates the import of peroxisomal cargo proteins bound to PEX5 receptor. The PEX13-PEX14 docking complex forms a large import pore which can be opened to a diameter of about 9 nm. Mechanistically, PEX5 receptor along with cargo proteins associates with the PEX14 subunit of the PEX13-PEX14 docking complex in the cytosol, leading to the insertion of the receptor into the organelle membrane with the concomitant translocation of the cargo into the peroxisome matrix.</text>
</comment>
<dbReference type="Proteomes" id="UP001152795">
    <property type="component" value="Unassembled WGS sequence"/>
</dbReference>
<evidence type="ECO:0000256" key="10">
    <source>
        <dbReference type="RuleBase" id="RU367032"/>
    </source>
</evidence>
<dbReference type="PANTHER" id="PTHR23058">
    <property type="entry name" value="PEROXISOMAL MEMBRANE PROTEIN PEX14"/>
    <property type="match status" value="1"/>
</dbReference>
<dbReference type="Pfam" id="PF04695">
    <property type="entry name" value="Pex14_N"/>
    <property type="match status" value="1"/>
</dbReference>
<evidence type="ECO:0000256" key="2">
    <source>
        <dbReference type="ARBA" id="ARBA00022448"/>
    </source>
</evidence>
<dbReference type="InterPro" id="IPR036388">
    <property type="entry name" value="WH-like_DNA-bd_sf"/>
</dbReference>
<keyword evidence="5 10" id="KW-0472">Membrane</keyword>
<evidence type="ECO:0000256" key="7">
    <source>
        <dbReference type="ARBA" id="ARBA00029502"/>
    </source>
</evidence>
<gene>
    <name evidence="11" type="ORF">PACLA_8A043165</name>
</gene>
<evidence type="ECO:0000256" key="4">
    <source>
        <dbReference type="ARBA" id="ARBA00023010"/>
    </source>
</evidence>
<evidence type="ECO:0000256" key="5">
    <source>
        <dbReference type="ARBA" id="ARBA00023136"/>
    </source>
</evidence>
<accession>A0A6S7HC77</accession>